<dbReference type="GO" id="GO:0034452">
    <property type="term" value="F:dynactin binding"/>
    <property type="evidence" value="ECO:0007669"/>
    <property type="project" value="TreeGrafter"/>
</dbReference>
<evidence type="ECO:0000256" key="1">
    <source>
        <dbReference type="ARBA" id="ARBA00010061"/>
    </source>
</evidence>
<comment type="caution">
    <text evidence="4">The sequence shown here is derived from an EMBL/GenBank/DDBJ whole genome shotgun (WGS) entry which is preliminary data.</text>
</comment>
<evidence type="ECO:0000313" key="4">
    <source>
        <dbReference type="EMBL" id="TRZ17798.1"/>
    </source>
</evidence>
<proteinExistence type="inferred from homology"/>
<sequence>MRLSSTCSEHPATRAFYETVVCTVLINANGSIKFPMVVTLYLALFLCTAEKGVTLYPLSVKNRMQAFGQSFSVHRKVAEDGETREETLLQESASKEAYYLGKILEMQNELKQSRAVVTNVQAENERLTAVVQDLKEVALAGMALYHDLDKGIKCTLNQYADNIKLGRNVDLLEGRKVLQRNLDGLD</sequence>
<gene>
    <name evidence="4" type="ORF">HGM15179_009269</name>
</gene>
<dbReference type="AlphaFoldDB" id="A0A8K1GGU0"/>
<dbReference type="PANTHER" id="PTHR31233:SF3">
    <property type="entry name" value="PROTEIN BICAUDAL D HOMOLOG 1"/>
    <property type="match status" value="1"/>
</dbReference>
<name>A0A8K1GGU0_9PASS</name>
<keyword evidence="2 3" id="KW-0175">Coiled coil</keyword>
<dbReference type="GO" id="GO:0070840">
    <property type="term" value="F:dynein complex binding"/>
    <property type="evidence" value="ECO:0007669"/>
    <property type="project" value="InterPro"/>
</dbReference>
<reference evidence="4" key="1">
    <citation type="submission" date="2019-04" db="EMBL/GenBank/DDBJ databases">
        <title>Genome assembly of Zosterops borbonicus 15179.</title>
        <authorList>
            <person name="Leroy T."/>
            <person name="Anselmetti Y."/>
            <person name="Tilak M.-K."/>
            <person name="Nabholz B."/>
        </authorList>
    </citation>
    <scope>NUCLEOTIDE SEQUENCE</scope>
    <source>
        <strain evidence="4">HGM_15179</strain>
        <tissue evidence="4">Muscle</tissue>
    </source>
</reference>
<accession>A0A8K1GGU0</accession>
<dbReference type="GO" id="GO:0048260">
    <property type="term" value="P:positive regulation of receptor-mediated endocytosis"/>
    <property type="evidence" value="ECO:0007669"/>
    <property type="project" value="TreeGrafter"/>
</dbReference>
<protein>
    <submittedName>
        <fullName evidence="4">Uncharacterized protein</fullName>
    </submittedName>
</protein>
<evidence type="ECO:0000313" key="5">
    <source>
        <dbReference type="Proteomes" id="UP000796761"/>
    </source>
</evidence>
<dbReference type="Proteomes" id="UP000796761">
    <property type="component" value="Unassembled WGS sequence"/>
</dbReference>
<evidence type="ECO:0000256" key="3">
    <source>
        <dbReference type="SAM" id="Coils"/>
    </source>
</evidence>
<keyword evidence="5" id="KW-1185">Reference proteome</keyword>
<evidence type="ECO:0000256" key="2">
    <source>
        <dbReference type="ARBA" id="ARBA00023054"/>
    </source>
</evidence>
<dbReference type="EMBL" id="SWJQ01000250">
    <property type="protein sequence ID" value="TRZ17798.1"/>
    <property type="molecule type" value="Genomic_DNA"/>
</dbReference>
<dbReference type="GO" id="GO:0005829">
    <property type="term" value="C:cytosol"/>
    <property type="evidence" value="ECO:0007669"/>
    <property type="project" value="TreeGrafter"/>
</dbReference>
<feature type="coiled-coil region" evidence="3">
    <location>
        <begin position="103"/>
        <end position="137"/>
    </location>
</feature>
<dbReference type="InterPro" id="IPR018477">
    <property type="entry name" value="BICD"/>
</dbReference>
<dbReference type="GO" id="GO:0008093">
    <property type="term" value="F:cytoskeletal anchor activity"/>
    <property type="evidence" value="ECO:0007669"/>
    <property type="project" value="InterPro"/>
</dbReference>
<dbReference type="Pfam" id="PF09730">
    <property type="entry name" value="BicD"/>
    <property type="match status" value="1"/>
</dbReference>
<dbReference type="PANTHER" id="PTHR31233">
    <property type="entry name" value="BICAUDAL D FAMILY MEMBER"/>
    <property type="match status" value="1"/>
</dbReference>
<dbReference type="GO" id="GO:0070507">
    <property type="term" value="P:regulation of microtubule cytoskeleton organization"/>
    <property type="evidence" value="ECO:0007669"/>
    <property type="project" value="TreeGrafter"/>
</dbReference>
<dbReference type="GO" id="GO:0072393">
    <property type="term" value="P:microtubule anchoring at microtubule organizing center"/>
    <property type="evidence" value="ECO:0007669"/>
    <property type="project" value="TreeGrafter"/>
</dbReference>
<dbReference type="GO" id="GO:0005794">
    <property type="term" value="C:Golgi apparatus"/>
    <property type="evidence" value="ECO:0007669"/>
    <property type="project" value="TreeGrafter"/>
</dbReference>
<comment type="similarity">
    <text evidence="1">Belongs to the BicD family.</text>
</comment>
<dbReference type="OrthoDB" id="9428707at2759"/>
<organism evidence="4 5">
    <name type="scientific">Zosterops borbonicus</name>
    <dbReference type="NCBI Taxonomy" id="364589"/>
    <lineage>
        <taxon>Eukaryota</taxon>
        <taxon>Metazoa</taxon>
        <taxon>Chordata</taxon>
        <taxon>Craniata</taxon>
        <taxon>Vertebrata</taxon>
        <taxon>Euteleostomi</taxon>
        <taxon>Archelosauria</taxon>
        <taxon>Archosauria</taxon>
        <taxon>Dinosauria</taxon>
        <taxon>Saurischia</taxon>
        <taxon>Theropoda</taxon>
        <taxon>Coelurosauria</taxon>
        <taxon>Aves</taxon>
        <taxon>Neognathae</taxon>
        <taxon>Neoaves</taxon>
        <taxon>Telluraves</taxon>
        <taxon>Australaves</taxon>
        <taxon>Passeriformes</taxon>
        <taxon>Sylvioidea</taxon>
        <taxon>Zosteropidae</taxon>
        <taxon>Zosterops</taxon>
    </lineage>
</organism>
<dbReference type="GO" id="GO:0045505">
    <property type="term" value="F:dynein intermediate chain binding"/>
    <property type="evidence" value="ECO:0007669"/>
    <property type="project" value="TreeGrafter"/>
</dbReference>